<dbReference type="EMBL" id="CABITT030000003">
    <property type="protein sequence ID" value="VVA99357.1"/>
    <property type="molecule type" value="Genomic_DNA"/>
</dbReference>
<evidence type="ECO:0000313" key="2">
    <source>
        <dbReference type="Proteomes" id="UP000489600"/>
    </source>
</evidence>
<dbReference type="AlphaFoldDB" id="A0A565BCM3"/>
<name>A0A565BCM3_9BRAS</name>
<reference evidence="1" key="1">
    <citation type="submission" date="2019-07" db="EMBL/GenBank/DDBJ databases">
        <authorList>
            <person name="Dittberner H."/>
        </authorList>
    </citation>
    <scope>NUCLEOTIDE SEQUENCE [LARGE SCALE GENOMIC DNA]</scope>
</reference>
<keyword evidence="2" id="KW-1185">Reference proteome</keyword>
<proteinExistence type="predicted"/>
<dbReference type="Proteomes" id="UP000489600">
    <property type="component" value="Unassembled WGS sequence"/>
</dbReference>
<dbReference type="OrthoDB" id="1701699at2759"/>
<accession>A0A565BCM3</accession>
<comment type="caution">
    <text evidence="1">The sequence shown here is derived from an EMBL/GenBank/DDBJ whole genome shotgun (WGS) entry which is preliminary data.</text>
</comment>
<organism evidence="1 2">
    <name type="scientific">Arabis nemorensis</name>
    <dbReference type="NCBI Taxonomy" id="586526"/>
    <lineage>
        <taxon>Eukaryota</taxon>
        <taxon>Viridiplantae</taxon>
        <taxon>Streptophyta</taxon>
        <taxon>Embryophyta</taxon>
        <taxon>Tracheophyta</taxon>
        <taxon>Spermatophyta</taxon>
        <taxon>Magnoliopsida</taxon>
        <taxon>eudicotyledons</taxon>
        <taxon>Gunneridae</taxon>
        <taxon>Pentapetalae</taxon>
        <taxon>rosids</taxon>
        <taxon>malvids</taxon>
        <taxon>Brassicales</taxon>
        <taxon>Brassicaceae</taxon>
        <taxon>Arabideae</taxon>
        <taxon>Arabis</taxon>
    </lineage>
</organism>
<protein>
    <submittedName>
        <fullName evidence="1">Uncharacterized protein</fullName>
    </submittedName>
</protein>
<gene>
    <name evidence="1" type="ORF">ANE_LOCUS9802</name>
</gene>
<sequence length="67" mass="7350">MAVSFHVCSDSFPSRLHPQAGHVVEKLACLRSSEEASTSSSSSICQILDNIQELHESLEKLIRLPVT</sequence>
<evidence type="ECO:0000313" key="1">
    <source>
        <dbReference type="EMBL" id="VVA99357.1"/>
    </source>
</evidence>